<sequence>MDLSPYNPSKSLKFLFPPSLLKSLKMQTDTSRDLIHIYVEPSSLRCNLSVATCHKSADSPQIQEVQQYMLEREKKRFVIPISYLNNPSFQDLLSQAEEEFGFDHPMGGLPIP</sequence>
<protein>
    <submittedName>
        <fullName evidence="1">Uncharacterized protein</fullName>
    </submittedName>
</protein>
<proteinExistence type="predicted"/>
<comment type="caution">
    <text evidence="1">The sequence shown here is derived from an EMBL/GenBank/DDBJ whole genome shotgun (WGS) entry which is preliminary data.</text>
</comment>
<dbReference type="EMBL" id="CM045763">
    <property type="protein sequence ID" value="KAI8021010.1"/>
    <property type="molecule type" value="Genomic_DNA"/>
</dbReference>
<evidence type="ECO:0000313" key="1">
    <source>
        <dbReference type="EMBL" id="KAI8021010.1"/>
    </source>
</evidence>
<name>A0ACC0I6E4_9ERIC</name>
<keyword evidence="2" id="KW-1185">Reference proteome</keyword>
<organism evidence="1 2">
    <name type="scientific">Camellia lanceoleosa</name>
    <dbReference type="NCBI Taxonomy" id="1840588"/>
    <lineage>
        <taxon>Eukaryota</taxon>
        <taxon>Viridiplantae</taxon>
        <taxon>Streptophyta</taxon>
        <taxon>Embryophyta</taxon>
        <taxon>Tracheophyta</taxon>
        <taxon>Spermatophyta</taxon>
        <taxon>Magnoliopsida</taxon>
        <taxon>eudicotyledons</taxon>
        <taxon>Gunneridae</taxon>
        <taxon>Pentapetalae</taxon>
        <taxon>asterids</taxon>
        <taxon>Ericales</taxon>
        <taxon>Theaceae</taxon>
        <taxon>Camellia</taxon>
    </lineage>
</organism>
<accession>A0ACC0I6E4</accession>
<dbReference type="Proteomes" id="UP001060215">
    <property type="component" value="Chromosome 6"/>
</dbReference>
<gene>
    <name evidence="1" type="ORF">LOK49_LG03G03702</name>
</gene>
<evidence type="ECO:0000313" key="2">
    <source>
        <dbReference type="Proteomes" id="UP001060215"/>
    </source>
</evidence>
<reference evidence="1 2" key="1">
    <citation type="journal article" date="2022" name="Plant J.">
        <title>Chromosome-level genome of Camellia lanceoleosa provides a valuable resource for understanding genome evolution and self-incompatibility.</title>
        <authorList>
            <person name="Gong W."/>
            <person name="Xiao S."/>
            <person name="Wang L."/>
            <person name="Liao Z."/>
            <person name="Chang Y."/>
            <person name="Mo W."/>
            <person name="Hu G."/>
            <person name="Li W."/>
            <person name="Zhao G."/>
            <person name="Zhu H."/>
            <person name="Hu X."/>
            <person name="Ji K."/>
            <person name="Xiang X."/>
            <person name="Song Q."/>
            <person name="Yuan D."/>
            <person name="Jin S."/>
            <person name="Zhang L."/>
        </authorList>
    </citation>
    <scope>NUCLEOTIDE SEQUENCE [LARGE SCALE GENOMIC DNA]</scope>
    <source>
        <strain evidence="1">SQ_2022a</strain>
    </source>
</reference>